<dbReference type="EMBL" id="WTPW01000830">
    <property type="protein sequence ID" value="KAF0476369.1"/>
    <property type="molecule type" value="Genomic_DNA"/>
</dbReference>
<gene>
    <name evidence="1" type="ORF">F8M41_024417</name>
</gene>
<reference evidence="1 2" key="1">
    <citation type="journal article" date="2019" name="Environ. Microbiol.">
        <title>At the nexus of three kingdoms: the genome of the mycorrhizal fungus Gigaspora margarita provides insights into plant, endobacterial and fungal interactions.</title>
        <authorList>
            <person name="Venice F."/>
            <person name="Ghignone S."/>
            <person name="Salvioli di Fossalunga A."/>
            <person name="Amselem J."/>
            <person name="Novero M."/>
            <person name="Xianan X."/>
            <person name="Sedzielewska Toro K."/>
            <person name="Morin E."/>
            <person name="Lipzen A."/>
            <person name="Grigoriev I.V."/>
            <person name="Henrissat B."/>
            <person name="Martin F.M."/>
            <person name="Bonfante P."/>
        </authorList>
    </citation>
    <scope>NUCLEOTIDE SEQUENCE [LARGE SCALE GENOMIC DNA]</scope>
    <source>
        <strain evidence="1 2">BEG34</strain>
    </source>
</reference>
<dbReference type="AlphaFoldDB" id="A0A8H3XPL8"/>
<protein>
    <submittedName>
        <fullName evidence="1">Uncharacterized protein</fullName>
    </submittedName>
</protein>
<evidence type="ECO:0000313" key="1">
    <source>
        <dbReference type="EMBL" id="KAF0476369.1"/>
    </source>
</evidence>
<proteinExistence type="predicted"/>
<organism evidence="1 2">
    <name type="scientific">Gigaspora margarita</name>
    <dbReference type="NCBI Taxonomy" id="4874"/>
    <lineage>
        <taxon>Eukaryota</taxon>
        <taxon>Fungi</taxon>
        <taxon>Fungi incertae sedis</taxon>
        <taxon>Mucoromycota</taxon>
        <taxon>Glomeromycotina</taxon>
        <taxon>Glomeromycetes</taxon>
        <taxon>Diversisporales</taxon>
        <taxon>Gigasporaceae</taxon>
        <taxon>Gigaspora</taxon>
    </lineage>
</organism>
<evidence type="ECO:0000313" key="2">
    <source>
        <dbReference type="Proteomes" id="UP000439903"/>
    </source>
</evidence>
<dbReference type="OrthoDB" id="2480107at2759"/>
<accession>A0A8H3XPL8</accession>
<keyword evidence="2" id="KW-1185">Reference proteome</keyword>
<comment type="caution">
    <text evidence="1">The sequence shown here is derived from an EMBL/GenBank/DDBJ whole genome shotgun (WGS) entry which is preliminary data.</text>
</comment>
<name>A0A8H3XPL8_GIGMA</name>
<sequence>MKTITNNNSDNDIIVEQLKPKKAKKWFIDNISSAMEELLEINKKADDQMMQDACYTRLNEDHSNKMKQIEESKNGWNGYWDEVLQSESAMVNILRKVSIGDAPRQKASKEEILAWKTSPALLKAKTKLWKPVDLSEDTDP</sequence>
<dbReference type="Proteomes" id="UP000439903">
    <property type="component" value="Unassembled WGS sequence"/>
</dbReference>